<dbReference type="AlphaFoldDB" id="A0AAU9XPZ1"/>
<organism evidence="2 3">
    <name type="scientific">Pocillopora meandrina</name>
    <dbReference type="NCBI Taxonomy" id="46732"/>
    <lineage>
        <taxon>Eukaryota</taxon>
        <taxon>Metazoa</taxon>
        <taxon>Cnidaria</taxon>
        <taxon>Anthozoa</taxon>
        <taxon>Hexacorallia</taxon>
        <taxon>Scleractinia</taxon>
        <taxon>Astrocoeniina</taxon>
        <taxon>Pocilloporidae</taxon>
        <taxon>Pocillopora</taxon>
    </lineage>
</organism>
<name>A0AAU9XPZ1_9CNID</name>
<feature type="signal peptide" evidence="1">
    <location>
        <begin position="1"/>
        <end position="22"/>
    </location>
</feature>
<comment type="caution">
    <text evidence="2">The sequence shown here is derived from an EMBL/GenBank/DDBJ whole genome shotgun (WGS) entry which is preliminary data.</text>
</comment>
<evidence type="ECO:0000313" key="2">
    <source>
        <dbReference type="EMBL" id="CAH3154280.1"/>
    </source>
</evidence>
<keyword evidence="1" id="KW-0732">Signal</keyword>
<feature type="non-terminal residue" evidence="2">
    <location>
        <position position="59"/>
    </location>
</feature>
<evidence type="ECO:0000313" key="3">
    <source>
        <dbReference type="Proteomes" id="UP001159428"/>
    </source>
</evidence>
<sequence>MIYSFKFAAFLIAFAQISCVSSFVREGHLDLDGYNFAFLASFCGNYTGPAVQYNFSYPK</sequence>
<gene>
    <name evidence="2" type="ORF">PMEA_00027485</name>
</gene>
<dbReference type="EMBL" id="CALNXJ010000055">
    <property type="protein sequence ID" value="CAH3154280.1"/>
    <property type="molecule type" value="Genomic_DNA"/>
</dbReference>
<keyword evidence="3" id="KW-1185">Reference proteome</keyword>
<dbReference type="Proteomes" id="UP001159428">
    <property type="component" value="Unassembled WGS sequence"/>
</dbReference>
<proteinExistence type="predicted"/>
<protein>
    <submittedName>
        <fullName evidence="2">Uncharacterized protein</fullName>
    </submittedName>
</protein>
<feature type="chain" id="PRO_5043953437" evidence="1">
    <location>
        <begin position="23"/>
        <end position="59"/>
    </location>
</feature>
<accession>A0AAU9XPZ1</accession>
<reference evidence="2 3" key="1">
    <citation type="submission" date="2022-05" db="EMBL/GenBank/DDBJ databases">
        <authorList>
            <consortium name="Genoscope - CEA"/>
            <person name="William W."/>
        </authorList>
    </citation>
    <scope>NUCLEOTIDE SEQUENCE [LARGE SCALE GENOMIC DNA]</scope>
</reference>
<evidence type="ECO:0000256" key="1">
    <source>
        <dbReference type="SAM" id="SignalP"/>
    </source>
</evidence>